<name>A0AAD6G040_9EURO</name>
<evidence type="ECO:0000313" key="1">
    <source>
        <dbReference type="EMBL" id="KAJ5440215.1"/>
    </source>
</evidence>
<accession>A0AAD6G040</accession>
<protein>
    <submittedName>
        <fullName evidence="1">Uncharacterized protein</fullName>
    </submittedName>
</protein>
<proteinExistence type="predicted"/>
<dbReference type="GeneID" id="81604838"/>
<dbReference type="RefSeq" id="XP_056763444.1">
    <property type="nucleotide sequence ID" value="XM_056914595.1"/>
</dbReference>
<reference evidence="1" key="1">
    <citation type="submission" date="2022-12" db="EMBL/GenBank/DDBJ databases">
        <authorList>
            <person name="Petersen C."/>
        </authorList>
    </citation>
    <scope>NUCLEOTIDE SEQUENCE</scope>
    <source>
        <strain evidence="1">IBT 16125</strain>
    </source>
</reference>
<sequence>MQGSLFQRLLHPLNWTIYRRTVPSESLPVESLAGCSPDPDQGLPVRLNFDFQSDDGDEDDDDDDDDDFLINLRTFSQEMII</sequence>
<comment type="caution">
    <text evidence="1">The sequence shown here is derived from an EMBL/GenBank/DDBJ whole genome shotgun (WGS) entry which is preliminary data.</text>
</comment>
<gene>
    <name evidence="1" type="ORF">N7458_011213</name>
</gene>
<evidence type="ECO:0000313" key="2">
    <source>
        <dbReference type="Proteomes" id="UP001213681"/>
    </source>
</evidence>
<dbReference type="EMBL" id="JAPVEA010000008">
    <property type="protein sequence ID" value="KAJ5440215.1"/>
    <property type="molecule type" value="Genomic_DNA"/>
</dbReference>
<organism evidence="1 2">
    <name type="scientific">Penicillium daleae</name>
    <dbReference type="NCBI Taxonomy" id="63821"/>
    <lineage>
        <taxon>Eukaryota</taxon>
        <taxon>Fungi</taxon>
        <taxon>Dikarya</taxon>
        <taxon>Ascomycota</taxon>
        <taxon>Pezizomycotina</taxon>
        <taxon>Eurotiomycetes</taxon>
        <taxon>Eurotiomycetidae</taxon>
        <taxon>Eurotiales</taxon>
        <taxon>Aspergillaceae</taxon>
        <taxon>Penicillium</taxon>
    </lineage>
</organism>
<dbReference type="AlphaFoldDB" id="A0AAD6G040"/>
<dbReference type="Proteomes" id="UP001213681">
    <property type="component" value="Unassembled WGS sequence"/>
</dbReference>
<keyword evidence="2" id="KW-1185">Reference proteome</keyword>
<reference evidence="1" key="2">
    <citation type="journal article" date="2023" name="IMA Fungus">
        <title>Comparative genomic study of the Penicillium genus elucidates a diverse pangenome and 15 lateral gene transfer events.</title>
        <authorList>
            <person name="Petersen C."/>
            <person name="Sorensen T."/>
            <person name="Nielsen M.R."/>
            <person name="Sondergaard T.E."/>
            <person name="Sorensen J.L."/>
            <person name="Fitzpatrick D.A."/>
            <person name="Frisvad J.C."/>
            <person name="Nielsen K.L."/>
        </authorList>
    </citation>
    <scope>NUCLEOTIDE SEQUENCE</scope>
    <source>
        <strain evidence="1">IBT 16125</strain>
    </source>
</reference>